<dbReference type="InterPro" id="IPR049450">
    <property type="entry name" value="ACOT8-like_C"/>
</dbReference>
<evidence type="ECO:0000313" key="4">
    <source>
        <dbReference type="Proteomes" id="UP000274515"/>
    </source>
</evidence>
<feature type="domain" description="Acyl-CoA thioesterase-like C-terminal" evidence="2">
    <location>
        <begin position="210"/>
        <end position="337"/>
    </location>
</feature>
<evidence type="ECO:0000259" key="2">
    <source>
        <dbReference type="Pfam" id="PF20789"/>
    </source>
</evidence>
<dbReference type="Pfam" id="PF13622">
    <property type="entry name" value="4HBT_3"/>
    <property type="match status" value="1"/>
</dbReference>
<dbReference type="EMBL" id="RSAA01000006">
    <property type="protein sequence ID" value="RRO18722.1"/>
    <property type="molecule type" value="Genomic_DNA"/>
</dbReference>
<dbReference type="SUPFAM" id="SSF54637">
    <property type="entry name" value="Thioesterase/thiol ester dehydrase-isomerase"/>
    <property type="match status" value="2"/>
</dbReference>
<reference evidence="3 4" key="1">
    <citation type="submission" date="2018-11" db="EMBL/GenBank/DDBJ databases">
        <title>Saccharopolyspora rhizosphaerae sp. nov., an actinomycete isolated from rhizosphere soil in Thailand.</title>
        <authorList>
            <person name="Intra B."/>
            <person name="Euanorasetr J."/>
            <person name="Take A."/>
            <person name="Inahashi Y."/>
            <person name="Mori M."/>
            <person name="Panbangred W."/>
            <person name="Matsumoto A."/>
        </authorList>
    </citation>
    <scope>NUCLEOTIDE SEQUENCE [LARGE SCALE GENOMIC DNA]</scope>
    <source>
        <strain evidence="3 4">H219</strain>
    </source>
</reference>
<evidence type="ECO:0000259" key="1">
    <source>
        <dbReference type="Pfam" id="PF13622"/>
    </source>
</evidence>
<gene>
    <name evidence="3" type="ORF">EIL87_06315</name>
</gene>
<organism evidence="3 4">
    <name type="scientific">Saccharopolyspora rhizosphaerae</name>
    <dbReference type="NCBI Taxonomy" id="2492662"/>
    <lineage>
        <taxon>Bacteria</taxon>
        <taxon>Bacillati</taxon>
        <taxon>Actinomycetota</taxon>
        <taxon>Actinomycetes</taxon>
        <taxon>Pseudonocardiales</taxon>
        <taxon>Pseudonocardiaceae</taxon>
        <taxon>Saccharopolyspora</taxon>
    </lineage>
</organism>
<proteinExistence type="predicted"/>
<dbReference type="Gene3D" id="2.40.160.210">
    <property type="entry name" value="Acyl-CoA thioesterase, double hotdog domain"/>
    <property type="match status" value="1"/>
</dbReference>
<evidence type="ECO:0000313" key="3">
    <source>
        <dbReference type="EMBL" id="RRO18722.1"/>
    </source>
</evidence>
<name>A0A426K0A7_9PSEU</name>
<comment type="caution">
    <text evidence="3">The sequence shown here is derived from an EMBL/GenBank/DDBJ whole genome shotgun (WGS) entry which is preliminary data.</text>
</comment>
<feature type="domain" description="Acyl-CoA thioesterase-like N-terminal HotDog" evidence="1">
    <location>
        <begin position="104"/>
        <end position="185"/>
    </location>
</feature>
<dbReference type="InterPro" id="IPR049449">
    <property type="entry name" value="TesB_ACOT8-like_N"/>
</dbReference>
<dbReference type="InterPro" id="IPR042171">
    <property type="entry name" value="Acyl-CoA_hotdog"/>
</dbReference>
<dbReference type="InterPro" id="IPR052389">
    <property type="entry name" value="Sec_Metab_Biosynth-Assoc"/>
</dbReference>
<dbReference type="Proteomes" id="UP000274515">
    <property type="component" value="Unassembled WGS sequence"/>
</dbReference>
<protein>
    <submittedName>
        <fullName evidence="3">Thioesterase family protein</fullName>
    </submittedName>
</protein>
<dbReference type="Pfam" id="PF20789">
    <property type="entry name" value="4HBT_3C"/>
    <property type="match status" value="1"/>
</dbReference>
<dbReference type="PANTHER" id="PTHR38110:SF1">
    <property type="entry name" value="THIOESTERASE DOMAIN-CONTAINING PROTEIN"/>
    <property type="match status" value="1"/>
</dbReference>
<keyword evidence="4" id="KW-1185">Reference proteome</keyword>
<accession>A0A426K0A7</accession>
<dbReference type="PANTHER" id="PTHR38110">
    <property type="entry name" value="CHROMOSOME 23, WHOLE GENOME SHOTGUN SEQUENCE"/>
    <property type="match status" value="1"/>
</dbReference>
<dbReference type="InterPro" id="IPR029069">
    <property type="entry name" value="HotDog_dom_sf"/>
</dbReference>
<dbReference type="AlphaFoldDB" id="A0A426K0A7"/>
<sequence length="345" mass="37443">MSSRCSTRRRSRCMASVGFCPAGWNGARKTPNRNLLITSSFDGDQLTCVTHVTASDDPLQDGERGGPERVPELVRAGNVRCMRSFAEATTVVGTRDGVYSSTLDDEWSIGKNPHGGYMMALLTRAALTAAERPHPLAVSAHFLRSPDAGEVELRTEPVKRGRLFTTVHARLVQGGKVCIDATVTAGELTDAPHEWEATQQPPIKPLHECDDHRLPTEGGLLGNIDVRLDPHSTAFLRGETSEGEVRGWMELTDGTDFNPLSLIVAVDLLPPTILGLGHTGWCPTVELTYQLRALPAPGPVAGYTRCDALHPDGWFNEDAFVYDSRGRLVAQSRQLALSGNALEGR</sequence>